<accession>A0A498SDL0</accession>
<name>A0A498SDL0_ACAVI</name>
<dbReference type="AlphaFoldDB" id="A0A498SDL0"/>
<evidence type="ECO:0000313" key="1">
    <source>
        <dbReference type="EMBL" id="VBB29952.1"/>
    </source>
</evidence>
<gene>
    <name evidence="1" type="ORF">NAV_LOCUS4743</name>
</gene>
<sequence length="220" mass="23655">MAFDVPDGSLEQIITIFPNIGAKSCLTVMCTVTGSAPKQGQGVCCDVQDVREASAGRNAYKLFRKKTAENTIDVNRDCSYLLKRVKEDPISTLPSSYDVASRIALDNLDWGGAPRFSNTLFFHGNAVGIRIFGLTFNLDEILQDLITDSNHGAANRAAFLSGTCFPNGVTGWSKQAEELLKRVFHDGPKCGVCGEDGHENTGGDIVCPGRVPGVLSPSRI</sequence>
<dbReference type="Proteomes" id="UP000276991">
    <property type="component" value="Unassembled WGS sequence"/>
</dbReference>
<reference evidence="1 2" key="1">
    <citation type="submission" date="2018-08" db="EMBL/GenBank/DDBJ databases">
        <authorList>
            <person name="Laetsch R D."/>
            <person name="Stevens L."/>
            <person name="Kumar S."/>
            <person name="Blaxter L. M."/>
        </authorList>
    </citation>
    <scope>NUCLEOTIDE SEQUENCE [LARGE SCALE GENOMIC DNA]</scope>
</reference>
<protein>
    <submittedName>
        <fullName evidence="1">Uncharacterized protein</fullName>
    </submittedName>
</protein>
<organism evidence="1 2">
    <name type="scientific">Acanthocheilonema viteae</name>
    <name type="common">Filarial nematode worm</name>
    <name type="synonym">Dipetalonema viteae</name>
    <dbReference type="NCBI Taxonomy" id="6277"/>
    <lineage>
        <taxon>Eukaryota</taxon>
        <taxon>Metazoa</taxon>
        <taxon>Ecdysozoa</taxon>
        <taxon>Nematoda</taxon>
        <taxon>Chromadorea</taxon>
        <taxon>Rhabditida</taxon>
        <taxon>Spirurina</taxon>
        <taxon>Spiruromorpha</taxon>
        <taxon>Filarioidea</taxon>
        <taxon>Onchocercidae</taxon>
        <taxon>Acanthocheilonema</taxon>
    </lineage>
</organism>
<dbReference type="EMBL" id="UPTC01000745">
    <property type="protein sequence ID" value="VBB29952.1"/>
    <property type="molecule type" value="Genomic_DNA"/>
</dbReference>
<proteinExistence type="predicted"/>
<evidence type="ECO:0000313" key="2">
    <source>
        <dbReference type="Proteomes" id="UP000276991"/>
    </source>
</evidence>
<keyword evidence="2" id="KW-1185">Reference proteome</keyword>